<dbReference type="OrthoDB" id="522370at2759"/>
<evidence type="ECO:0000313" key="2">
    <source>
        <dbReference type="Proteomes" id="UP000001058"/>
    </source>
</evidence>
<accession>D8THI1</accession>
<dbReference type="AlphaFoldDB" id="D8THI1"/>
<reference evidence="1 2" key="1">
    <citation type="journal article" date="2010" name="Science">
        <title>Genomic analysis of organismal complexity in the multicellular green alga Volvox carteri.</title>
        <authorList>
            <person name="Prochnik S.E."/>
            <person name="Umen J."/>
            <person name="Nedelcu A.M."/>
            <person name="Hallmann A."/>
            <person name="Miller S.M."/>
            <person name="Nishii I."/>
            <person name="Ferris P."/>
            <person name="Kuo A."/>
            <person name="Mitros T."/>
            <person name="Fritz-Laylin L.K."/>
            <person name="Hellsten U."/>
            <person name="Chapman J."/>
            <person name="Simakov O."/>
            <person name="Rensing S.A."/>
            <person name="Terry A."/>
            <person name="Pangilinan J."/>
            <person name="Kapitonov V."/>
            <person name="Jurka J."/>
            <person name="Salamov A."/>
            <person name="Shapiro H."/>
            <person name="Schmutz J."/>
            <person name="Grimwood J."/>
            <person name="Lindquist E."/>
            <person name="Lucas S."/>
            <person name="Grigoriev I.V."/>
            <person name="Schmitt R."/>
            <person name="Kirk D."/>
            <person name="Rokhsar D.S."/>
        </authorList>
    </citation>
    <scope>NUCLEOTIDE SEQUENCE [LARGE SCALE GENOMIC DNA]</scope>
    <source>
        <strain evidence="2">f. Nagariensis / Eve</strain>
    </source>
</reference>
<name>D8THI1_VOLCA</name>
<proteinExistence type="predicted"/>
<sequence>MFAKLCRGSKNVDVVSPTPPPPPGAAPAKMAAATPIVASEGIEESLSSAEAAILYNLRSGGGLPTGACMYIQSGDTSDFDGYLIAAAGHVLQRETPKLEYVIAVPERRAWRDKNEPDTNKHDPTYSEEVLATAGPLLRHLCPDAVLCKGLLNQRNLIPWSMMFNEPEKYAPLIQEMPQVAVGWGSLESLAERILDPELQSVVLDMNGSMGYLAGLVQILGPEGEKVLGRKMKASGLPLIMMAGIQAEVVAQTLKLPGRDPRATKNAIYYPDAVRVLLRLAKEHDVPLLFVTNNTCNRLIKFQDAAEVVSRMGLQGLLQRIAEVWFSLPHLAGKCVPFDWVAFAAMLLYGRRSSAMKIDRHELYVGNEDPSVLVLRDPGQPSSDVVAENLAGTERWGEVESVSDISLEVMLQLSRHAAARTAC</sequence>
<dbReference type="GeneID" id="9621374"/>
<dbReference type="RefSeq" id="XP_002945720.1">
    <property type="nucleotide sequence ID" value="XM_002945674.1"/>
</dbReference>
<dbReference type="KEGG" id="vcn:VOLCADRAFT_120171"/>
<gene>
    <name evidence="1" type="ORF">VOLCADRAFT_120171</name>
</gene>
<evidence type="ECO:0000313" key="1">
    <source>
        <dbReference type="EMBL" id="EFJ52715.1"/>
    </source>
</evidence>
<dbReference type="Proteomes" id="UP000001058">
    <property type="component" value="Unassembled WGS sequence"/>
</dbReference>
<dbReference type="InParanoid" id="D8THI1"/>
<organism evidence="2">
    <name type="scientific">Volvox carteri f. nagariensis</name>
    <dbReference type="NCBI Taxonomy" id="3068"/>
    <lineage>
        <taxon>Eukaryota</taxon>
        <taxon>Viridiplantae</taxon>
        <taxon>Chlorophyta</taxon>
        <taxon>core chlorophytes</taxon>
        <taxon>Chlorophyceae</taxon>
        <taxon>CS clade</taxon>
        <taxon>Chlamydomonadales</taxon>
        <taxon>Volvocaceae</taxon>
        <taxon>Volvox</taxon>
    </lineage>
</organism>
<protein>
    <submittedName>
        <fullName evidence="1">Uncharacterized protein</fullName>
    </submittedName>
</protein>
<keyword evidence="2" id="KW-1185">Reference proteome</keyword>
<dbReference type="EMBL" id="GL378323">
    <property type="protein sequence ID" value="EFJ52715.1"/>
    <property type="molecule type" value="Genomic_DNA"/>
</dbReference>